<keyword evidence="3" id="KW-0808">Transferase</keyword>
<keyword evidence="3" id="KW-0132">Cell division</keyword>
<dbReference type="InterPro" id="IPR001173">
    <property type="entry name" value="Glyco_trans_2-like"/>
</dbReference>
<dbReference type="PANTHER" id="PTHR43179">
    <property type="entry name" value="RHAMNOSYLTRANSFERASE WBBL"/>
    <property type="match status" value="1"/>
</dbReference>
<keyword evidence="1" id="KW-0175">Coiled coil</keyword>
<reference evidence="3 4" key="1">
    <citation type="submission" date="2020-08" db="EMBL/GenBank/DDBJ databases">
        <title>Genomic Encyclopedia of Type Strains, Phase III (KMG-III): the genomes of soil and plant-associated and newly described type strains.</title>
        <authorList>
            <person name="Whitman W."/>
        </authorList>
    </citation>
    <scope>NUCLEOTIDE SEQUENCE [LARGE SCALE GENOMIC DNA]</scope>
    <source>
        <strain evidence="3 4">CECT 8571</strain>
    </source>
</reference>
<protein>
    <submittedName>
        <fullName evidence="3">GT2 family glycosyltransferase/glycosyltransferase involved in cell wall biosynthesis/FtsZ-binding cell division protein ZapB</fullName>
    </submittedName>
</protein>
<keyword evidence="4" id="KW-1185">Reference proteome</keyword>
<dbReference type="CDD" id="cd04186">
    <property type="entry name" value="GT_2_like_c"/>
    <property type="match status" value="1"/>
</dbReference>
<dbReference type="EMBL" id="JACHXZ010000002">
    <property type="protein sequence ID" value="MBB3168370.1"/>
    <property type="molecule type" value="Genomic_DNA"/>
</dbReference>
<sequence length="1121" mass="127705">MLFVVGMHRSGTSFAANWLRDIGLNFGEDSMLLEPQADNADGFVEHKNVVDLNDRLLGFHNQSWFRPNGNVELSAAEQEKIIELRASLEKAGVEAIKDPRLSLLIPYWVRKGDQLVVCLRDPGEVAASLLRRDHFPIEVSVSLWLIYNHFIAKQLKNREHEIFWFSELERKADSIADGVSNLVQRSLTSVMTALNNRFKPAMATSRSGGNQKISDPIYILAREVYRKCVEANSITPFLDVKLGGAIELVDTFYSLIAESRALRELKPKHLSLKNHADGLQAALDVRNKEFELLASAHNEELKNSELAQAKFKSMEAEFRAENQRLNAGVQELRAGNDTLRDENKLLRDENHLLQAEYSSLVELLAKPIGRLLYNFFRLYKLFTFRKGVETVFDRIFYHAEQQRKHNRKQLDVPEKLHAAMRVIEFLLKNPGIASRNLTWRNVRIFARRFGSNQSDFKQWLDARIPETIGVREVYIEKFDWSERIKFPVAPTPKVSIIVPVYNQVEITLSLLKSLVKYTSGQYEVILADDCSTDRTQEIQNYVENIIHIRNSENLGFLLNCNNAAQHAKGKIVVFLNNDTNVTEGWLNSIVDCFEDSTVGVVGPKILFANGQLQEAGGIIWKDGSGWNYGRMKDPEAPEYNYFKDVDYVSGCCLAVRTDIWNEIGGFDQRYVPAYYEDTDICFEARRLGYRVVYQPRSVVVHLEGASHGTDTNTGIKKYQLVNQEKFVQKWRSVLDSHFENGVDVFHARDRSATKLTMLFIDHYVPHYDKDAGSRAVFMYLQIMIDMGFNIKFIGDNFYKHEPYTSKLQSMGVEVLYGNFYAANIESWIDSNASCIDAAFVNRPHIAERYVNQIKKLGIMLIYFGHDLHFLRLGRQALHEKSKYLKKEADDWERRELAVIDQADIVYYPSSVEVDLLVEKYGINSAKVLPLFAYSHAQVDYQAGSRKGSIFVGGFGHPPNVDAVEWLYSEVFPKLGEEALPIYIVGSNVPDHIRQMNDSNFQVLGFLSDEELHNIYKQVRSALVPLRFGAGVKGKLLEAMYFGLPVVSTSIGLEGLGGLDRMYAYDSADEFANRVRELASDTDVASKASSFSLSYVNSNFSKGSLRDIFEKDIVQSWLNLNG</sequence>
<dbReference type="SUPFAM" id="SSF53756">
    <property type="entry name" value="UDP-Glycosyltransferase/glycogen phosphorylase"/>
    <property type="match status" value="1"/>
</dbReference>
<dbReference type="SUPFAM" id="SSF53448">
    <property type="entry name" value="Nucleotide-diphospho-sugar transferases"/>
    <property type="match status" value="1"/>
</dbReference>
<dbReference type="Pfam" id="PF13692">
    <property type="entry name" value="Glyco_trans_1_4"/>
    <property type="match status" value="1"/>
</dbReference>
<gene>
    <name evidence="3" type="ORF">FHS30_001554</name>
</gene>
<organism evidence="3 4">
    <name type="scientific">Simiduia aestuariiviva</name>
    <dbReference type="NCBI Taxonomy" id="1510459"/>
    <lineage>
        <taxon>Bacteria</taxon>
        <taxon>Pseudomonadati</taxon>
        <taxon>Pseudomonadota</taxon>
        <taxon>Gammaproteobacteria</taxon>
        <taxon>Cellvibrionales</taxon>
        <taxon>Cellvibrionaceae</taxon>
        <taxon>Simiduia</taxon>
    </lineage>
</organism>
<dbReference type="RefSeq" id="WP_183909856.1">
    <property type="nucleotide sequence ID" value="NZ_JACHXZ010000002.1"/>
</dbReference>
<dbReference type="InterPro" id="IPR029044">
    <property type="entry name" value="Nucleotide-diphossugar_trans"/>
</dbReference>
<dbReference type="SUPFAM" id="SSF52540">
    <property type="entry name" value="P-loop containing nucleoside triphosphate hydrolases"/>
    <property type="match status" value="1"/>
</dbReference>
<dbReference type="Gene3D" id="3.40.50.300">
    <property type="entry name" value="P-loop containing nucleotide triphosphate hydrolases"/>
    <property type="match status" value="1"/>
</dbReference>
<evidence type="ECO:0000313" key="3">
    <source>
        <dbReference type="EMBL" id="MBB3168370.1"/>
    </source>
</evidence>
<comment type="caution">
    <text evidence="3">The sequence shown here is derived from an EMBL/GenBank/DDBJ whole genome shotgun (WGS) entry which is preliminary data.</text>
</comment>
<dbReference type="Gene3D" id="3.40.50.2000">
    <property type="entry name" value="Glycogen Phosphorylase B"/>
    <property type="match status" value="1"/>
</dbReference>
<accession>A0A839UPB2</accession>
<dbReference type="Gene3D" id="3.90.550.10">
    <property type="entry name" value="Spore Coat Polysaccharide Biosynthesis Protein SpsA, Chain A"/>
    <property type="match status" value="1"/>
</dbReference>
<keyword evidence="3" id="KW-0131">Cell cycle</keyword>
<proteinExistence type="predicted"/>
<evidence type="ECO:0000256" key="1">
    <source>
        <dbReference type="SAM" id="Coils"/>
    </source>
</evidence>
<feature type="coiled-coil region" evidence="1">
    <location>
        <begin position="322"/>
        <end position="356"/>
    </location>
</feature>
<feature type="domain" description="Glycosyltransferase 2-like" evidence="2">
    <location>
        <begin position="495"/>
        <end position="628"/>
    </location>
</feature>
<dbReference type="GO" id="GO:0051301">
    <property type="term" value="P:cell division"/>
    <property type="evidence" value="ECO:0007669"/>
    <property type="project" value="UniProtKB-KW"/>
</dbReference>
<dbReference type="PANTHER" id="PTHR43179:SF7">
    <property type="entry name" value="RHAMNOSYLTRANSFERASE WBBL"/>
    <property type="match status" value="1"/>
</dbReference>
<dbReference type="AlphaFoldDB" id="A0A839UPB2"/>
<dbReference type="GO" id="GO:0016740">
    <property type="term" value="F:transferase activity"/>
    <property type="evidence" value="ECO:0007669"/>
    <property type="project" value="UniProtKB-KW"/>
</dbReference>
<name>A0A839UPB2_9GAMM</name>
<dbReference type="Proteomes" id="UP000559987">
    <property type="component" value="Unassembled WGS sequence"/>
</dbReference>
<evidence type="ECO:0000259" key="2">
    <source>
        <dbReference type="Pfam" id="PF00535"/>
    </source>
</evidence>
<dbReference type="InterPro" id="IPR027417">
    <property type="entry name" value="P-loop_NTPase"/>
</dbReference>
<evidence type="ECO:0000313" key="4">
    <source>
        <dbReference type="Proteomes" id="UP000559987"/>
    </source>
</evidence>
<dbReference type="Pfam" id="PF00535">
    <property type="entry name" value="Glycos_transf_2"/>
    <property type="match status" value="1"/>
</dbReference>